<evidence type="ECO:0000256" key="5">
    <source>
        <dbReference type="ARBA" id="ARBA00023136"/>
    </source>
</evidence>
<accession>A0A839HLX8</accession>
<dbReference type="InterPro" id="IPR050445">
    <property type="entry name" value="Bact_polysacc_biosynth/exp"/>
</dbReference>
<feature type="coiled-coil region" evidence="6">
    <location>
        <begin position="230"/>
        <end position="257"/>
    </location>
</feature>
<evidence type="ECO:0000256" key="1">
    <source>
        <dbReference type="ARBA" id="ARBA00004651"/>
    </source>
</evidence>
<evidence type="ECO:0000256" key="2">
    <source>
        <dbReference type="ARBA" id="ARBA00022475"/>
    </source>
</evidence>
<evidence type="ECO:0000256" key="3">
    <source>
        <dbReference type="ARBA" id="ARBA00022692"/>
    </source>
</evidence>
<keyword evidence="6" id="KW-0175">Coiled coil</keyword>
<feature type="region of interest" description="Disordered" evidence="7">
    <location>
        <begin position="1"/>
        <end position="21"/>
    </location>
</feature>
<feature type="coiled-coil region" evidence="6">
    <location>
        <begin position="410"/>
        <end position="440"/>
    </location>
</feature>
<dbReference type="GO" id="GO:0004713">
    <property type="term" value="F:protein tyrosine kinase activity"/>
    <property type="evidence" value="ECO:0007669"/>
    <property type="project" value="TreeGrafter"/>
</dbReference>
<keyword evidence="12" id="KW-1185">Reference proteome</keyword>
<comment type="caution">
    <text evidence="11">The sequence shown here is derived from an EMBL/GenBank/DDBJ whole genome shotgun (WGS) entry which is preliminary data.</text>
</comment>
<evidence type="ECO:0000256" key="7">
    <source>
        <dbReference type="SAM" id="MobiDB-lite"/>
    </source>
</evidence>
<name>A0A839HLX8_9BURK</name>
<feature type="compositionally biased region" description="Polar residues" evidence="7">
    <location>
        <begin position="1"/>
        <end position="11"/>
    </location>
</feature>
<dbReference type="Pfam" id="PF13807">
    <property type="entry name" value="GNVR"/>
    <property type="match status" value="1"/>
</dbReference>
<dbReference type="InterPro" id="IPR003856">
    <property type="entry name" value="LPS_length_determ_N"/>
</dbReference>
<evidence type="ECO:0000256" key="8">
    <source>
        <dbReference type="SAM" id="Phobius"/>
    </source>
</evidence>
<keyword evidence="5 8" id="KW-0472">Membrane</keyword>
<protein>
    <recommendedName>
        <fullName evidence="13">Polysaccharide chain length determinant N-terminal domain-containing protein</fullName>
    </recommendedName>
</protein>
<evidence type="ECO:0000313" key="12">
    <source>
        <dbReference type="Proteomes" id="UP000586093"/>
    </source>
</evidence>
<evidence type="ECO:0000313" key="11">
    <source>
        <dbReference type="EMBL" id="MBB1163273.1"/>
    </source>
</evidence>
<evidence type="ECO:0000259" key="9">
    <source>
        <dbReference type="Pfam" id="PF02706"/>
    </source>
</evidence>
<proteinExistence type="predicted"/>
<organism evidence="11 12">
    <name type="scientific">Aquariibacter albus</name>
    <dbReference type="NCBI Taxonomy" id="2759899"/>
    <lineage>
        <taxon>Bacteria</taxon>
        <taxon>Pseudomonadati</taxon>
        <taxon>Pseudomonadota</taxon>
        <taxon>Betaproteobacteria</taxon>
        <taxon>Burkholderiales</taxon>
        <taxon>Sphaerotilaceae</taxon>
        <taxon>Aquariibacter</taxon>
    </lineage>
</organism>
<keyword evidence="3 8" id="KW-0812">Transmembrane</keyword>
<evidence type="ECO:0000256" key="6">
    <source>
        <dbReference type="SAM" id="Coils"/>
    </source>
</evidence>
<dbReference type="GO" id="GO:0005886">
    <property type="term" value="C:plasma membrane"/>
    <property type="evidence" value="ECO:0007669"/>
    <property type="project" value="UniProtKB-SubCell"/>
</dbReference>
<evidence type="ECO:0000256" key="4">
    <source>
        <dbReference type="ARBA" id="ARBA00022989"/>
    </source>
</evidence>
<dbReference type="PANTHER" id="PTHR32309:SF13">
    <property type="entry name" value="FERRIC ENTEROBACTIN TRANSPORT PROTEIN FEPE"/>
    <property type="match status" value="1"/>
</dbReference>
<dbReference type="Proteomes" id="UP000586093">
    <property type="component" value="Unassembled WGS sequence"/>
</dbReference>
<keyword evidence="4 8" id="KW-1133">Transmembrane helix</keyword>
<sequence>MAFAYRQTTPRSPEAEPRETPRVTVPTVSLDGLMVVVIRHWKWVLATVLAFGLGVLIALPFLTSSYEVSASLLVKLGREQTPPPVAGTAQISATPYKRTEDVMSELEILSSPALVERVVKELGVDYFLTEPTPQTLLQKIKAQFKTVTRAVREAWTEVLIWIGLEKRLTPFERVVLTLQGAISTESVKRSDVISVKMFAANPEAGVHVLKRLLELYQAEHIKVFKTPGSTEFLEARVAELREELAAIEAKRRSFGERDAVWDYQEQHKQLLVRRHDALQALTRTKESRSQLVSEITSSEQALAEHPTEKLTQRVEQVSPAVQTLQGRILERKAALSTLRLNFATNSQRVRDEEAQIKELEALLARTQSSFVAQQTFEVSPARNDLERSLTDRRTRMAGVNALASRQAEALAEVEREIDRVAKLGEEARRLDREAAAAEQSYRLFVQRLDEARIQEALDAAEISNVAMIGEPVASVTPVRPRAMLLFLASLGAGLLASLGFFILRDALRPAVHSRDRVAQVLGVPVLVRLPEVRS</sequence>
<feature type="domain" description="Polysaccharide chain length determinant N-terminal" evidence="9">
    <location>
        <begin position="27"/>
        <end position="122"/>
    </location>
</feature>
<dbReference type="RefSeq" id="WP_182666040.1">
    <property type="nucleotide sequence ID" value="NZ_JACIVI010000008.1"/>
</dbReference>
<gene>
    <name evidence="11" type="ORF">H4F90_14965</name>
</gene>
<dbReference type="Pfam" id="PF02706">
    <property type="entry name" value="Wzz"/>
    <property type="match status" value="1"/>
</dbReference>
<feature type="domain" description="Tyrosine-protein kinase G-rich" evidence="10">
    <location>
        <begin position="429"/>
        <end position="505"/>
    </location>
</feature>
<dbReference type="AlphaFoldDB" id="A0A839HLX8"/>
<dbReference type="PANTHER" id="PTHR32309">
    <property type="entry name" value="TYROSINE-PROTEIN KINASE"/>
    <property type="match status" value="1"/>
</dbReference>
<keyword evidence="2" id="KW-1003">Cell membrane</keyword>
<dbReference type="InterPro" id="IPR032807">
    <property type="entry name" value="GNVR"/>
</dbReference>
<feature type="transmembrane region" description="Helical" evidence="8">
    <location>
        <begin position="482"/>
        <end position="503"/>
    </location>
</feature>
<evidence type="ECO:0000259" key="10">
    <source>
        <dbReference type="Pfam" id="PF13807"/>
    </source>
</evidence>
<evidence type="ECO:0008006" key="13">
    <source>
        <dbReference type="Google" id="ProtNLM"/>
    </source>
</evidence>
<feature type="transmembrane region" description="Helical" evidence="8">
    <location>
        <begin position="43"/>
        <end position="62"/>
    </location>
</feature>
<dbReference type="EMBL" id="JACIVI010000008">
    <property type="protein sequence ID" value="MBB1163273.1"/>
    <property type="molecule type" value="Genomic_DNA"/>
</dbReference>
<comment type="subcellular location">
    <subcellularLocation>
        <location evidence="1">Cell membrane</location>
        <topology evidence="1">Multi-pass membrane protein</topology>
    </subcellularLocation>
</comment>
<reference evidence="11 12" key="1">
    <citation type="submission" date="2020-08" db="EMBL/GenBank/DDBJ databases">
        <title>Aquariorum lacteus gen. nov., sp. nov., a new member of the family Comamonadaceae, isolated from freshwater aquarium.</title>
        <authorList>
            <person name="Chun S.-J."/>
        </authorList>
    </citation>
    <scope>NUCLEOTIDE SEQUENCE [LARGE SCALE GENOMIC DNA]</scope>
    <source>
        <strain evidence="11 12">SJAQ100</strain>
    </source>
</reference>